<sequence length="60" mass="6629">MNVQTITTAKAEQARRHTLITDLGDVTDRLCEANDLCEAVFMAAGHLQREETGAIRESAR</sequence>
<proteinExistence type="predicted"/>
<organism evidence="1 2">
    <name type="scientific">Hoeflea halophila</name>
    <dbReference type="NCBI Taxonomy" id="714899"/>
    <lineage>
        <taxon>Bacteria</taxon>
        <taxon>Pseudomonadati</taxon>
        <taxon>Pseudomonadota</taxon>
        <taxon>Alphaproteobacteria</taxon>
        <taxon>Hyphomicrobiales</taxon>
        <taxon>Rhizobiaceae</taxon>
        <taxon>Hoeflea</taxon>
    </lineage>
</organism>
<evidence type="ECO:0000313" key="2">
    <source>
        <dbReference type="Proteomes" id="UP000219465"/>
    </source>
</evidence>
<dbReference type="EMBL" id="OCPC01000006">
    <property type="protein sequence ID" value="SOE18586.1"/>
    <property type="molecule type" value="Genomic_DNA"/>
</dbReference>
<reference evidence="2" key="1">
    <citation type="submission" date="2017-08" db="EMBL/GenBank/DDBJ databases">
        <authorList>
            <person name="Varghese N."/>
            <person name="Submissions S."/>
        </authorList>
    </citation>
    <scope>NUCLEOTIDE SEQUENCE [LARGE SCALE GENOMIC DNA]</scope>
    <source>
        <strain evidence="2">KCTC 23107</strain>
    </source>
</reference>
<gene>
    <name evidence="1" type="ORF">SAMN05877838_3515</name>
</gene>
<keyword evidence="2" id="KW-1185">Reference proteome</keyword>
<protein>
    <submittedName>
        <fullName evidence="1">Uncharacterized protein</fullName>
    </submittedName>
</protein>
<evidence type="ECO:0000313" key="1">
    <source>
        <dbReference type="EMBL" id="SOE18586.1"/>
    </source>
</evidence>
<accession>A0A286IG31</accession>
<dbReference type="AlphaFoldDB" id="A0A286IG31"/>
<name>A0A286IG31_9HYPH</name>
<dbReference type="Proteomes" id="UP000219465">
    <property type="component" value="Unassembled WGS sequence"/>
</dbReference>